<dbReference type="GeneID" id="25293948"/>
<feature type="compositionally biased region" description="Low complexity" evidence="1">
    <location>
        <begin position="268"/>
        <end position="281"/>
    </location>
</feature>
<feature type="region of interest" description="Disordered" evidence="1">
    <location>
        <begin position="268"/>
        <end position="600"/>
    </location>
</feature>
<feature type="region of interest" description="Disordered" evidence="1">
    <location>
        <begin position="215"/>
        <end position="254"/>
    </location>
</feature>
<evidence type="ECO:0000256" key="1">
    <source>
        <dbReference type="SAM" id="MobiDB-lite"/>
    </source>
</evidence>
<feature type="compositionally biased region" description="Polar residues" evidence="1">
    <location>
        <begin position="306"/>
        <end position="322"/>
    </location>
</feature>
<gene>
    <name evidence="3" type="ORF">Z518_05877</name>
</gene>
<reference evidence="3 4" key="1">
    <citation type="submission" date="2015-01" db="EMBL/GenBank/DDBJ databases">
        <title>The Genome Sequence of Rhinocladiella mackenzie CBS 650.93.</title>
        <authorList>
            <consortium name="The Broad Institute Genomics Platform"/>
            <person name="Cuomo C."/>
            <person name="de Hoog S."/>
            <person name="Gorbushina A."/>
            <person name="Stielow B."/>
            <person name="Teixiera M."/>
            <person name="Abouelleil A."/>
            <person name="Chapman S.B."/>
            <person name="Priest M."/>
            <person name="Young S.K."/>
            <person name="Wortman J."/>
            <person name="Nusbaum C."/>
            <person name="Birren B."/>
        </authorList>
    </citation>
    <scope>NUCLEOTIDE SEQUENCE [LARGE SCALE GENOMIC DNA]</scope>
    <source>
        <strain evidence="3 4">CBS 650.93</strain>
    </source>
</reference>
<organism evidence="3 4">
    <name type="scientific">Rhinocladiella mackenziei CBS 650.93</name>
    <dbReference type="NCBI Taxonomy" id="1442369"/>
    <lineage>
        <taxon>Eukaryota</taxon>
        <taxon>Fungi</taxon>
        <taxon>Dikarya</taxon>
        <taxon>Ascomycota</taxon>
        <taxon>Pezizomycotina</taxon>
        <taxon>Eurotiomycetes</taxon>
        <taxon>Chaetothyriomycetidae</taxon>
        <taxon>Chaetothyriales</taxon>
        <taxon>Herpotrichiellaceae</taxon>
        <taxon>Rhinocladiella</taxon>
    </lineage>
</organism>
<feature type="compositionally biased region" description="Polar residues" evidence="1">
    <location>
        <begin position="215"/>
        <end position="233"/>
    </location>
</feature>
<feature type="compositionally biased region" description="Basic and acidic residues" evidence="1">
    <location>
        <begin position="490"/>
        <end position="500"/>
    </location>
</feature>
<name>A0A0D2J7K2_9EURO</name>
<dbReference type="EMBL" id="KN847478">
    <property type="protein sequence ID" value="KIX05005.1"/>
    <property type="molecule type" value="Genomic_DNA"/>
</dbReference>
<dbReference type="InterPro" id="IPR018306">
    <property type="entry name" value="Phage_T5_Orf172_DNA-bd"/>
</dbReference>
<evidence type="ECO:0000313" key="3">
    <source>
        <dbReference type="EMBL" id="KIX05005.1"/>
    </source>
</evidence>
<evidence type="ECO:0000313" key="4">
    <source>
        <dbReference type="Proteomes" id="UP000053617"/>
    </source>
</evidence>
<feature type="compositionally biased region" description="Polar residues" evidence="1">
    <location>
        <begin position="330"/>
        <end position="346"/>
    </location>
</feature>
<feature type="compositionally biased region" description="Low complexity" evidence="1">
    <location>
        <begin position="415"/>
        <end position="425"/>
    </location>
</feature>
<feature type="compositionally biased region" description="Polar residues" evidence="1">
    <location>
        <begin position="554"/>
        <end position="573"/>
    </location>
</feature>
<dbReference type="AlphaFoldDB" id="A0A0D2J7K2"/>
<dbReference type="Proteomes" id="UP000053617">
    <property type="component" value="Unassembled WGS sequence"/>
</dbReference>
<evidence type="ECO:0000259" key="2">
    <source>
        <dbReference type="Pfam" id="PF10544"/>
    </source>
</evidence>
<accession>A0A0D2J7K2</accession>
<dbReference type="HOGENOM" id="CLU_455038_0_0_1"/>
<feature type="compositionally biased region" description="Basic and acidic residues" evidence="1">
    <location>
        <begin position="282"/>
        <end position="298"/>
    </location>
</feature>
<dbReference type="VEuPathDB" id="FungiDB:Z518_05877"/>
<keyword evidence="4" id="KW-1185">Reference proteome</keyword>
<dbReference type="RefSeq" id="XP_013272141.1">
    <property type="nucleotide sequence ID" value="XM_013416687.1"/>
</dbReference>
<feature type="domain" description="Bacteriophage T5 Orf172 DNA-binding" evidence="2">
    <location>
        <begin position="53"/>
        <end position="150"/>
    </location>
</feature>
<sequence length="600" mass="66775">MDGVPTSPVVQEAVRDNVATFQALSRTRFEQVQKVIKFIQTDPCNKDLSEKLGYVYAFAIQEGEDCYVKVGYSTDEGQRALAARKCVHDYSELYNTNKFKWSFKCEQIVHRIHAESCHPRRNCECSANVEAHWEWFKLDVSSIVSTISLVRNWMSRDPYEVYTKMITKNNSPQKEERSARLKAEWVAALDIFQKSQKTSQPMDWAEFFGAGVQTRSNPKTLQQSPGILKSSWSSPPPIIQLTINNTPPKHRYISRSGNSLARRLLLKSSTSSPSTPQPSTKFKSERQHSSTPRMKSDGPKTAPPTALTTRSQQESNSSTPSRTPRHLDTESSPFSLDTPTKSTNLRRFSGLRGKNKKSLYDLGANHHTKPLEDDVEADTLTDPGETSTTDSVISDEEDALQGKPESESQEEDHFTNTTSTRSSWTTDEDSGPIQGEENGIVSPSSVATPRDELTSVVSSLSINDDILPSEAASEPRPRRSPRLAAFRARKSIEEITESEHSSALPLPNTVPRTSRRGHNRRASVEPSKGDPDELCASRSQHPSSSPFTDRPRGKTNTKPATSPNLNFLQPPSSRHQRRASAPVKINVTEPPDEAGSNQSP</sequence>
<protein>
    <recommendedName>
        <fullName evidence="2">Bacteriophage T5 Orf172 DNA-binding domain-containing protein</fullName>
    </recommendedName>
</protein>
<dbReference type="OrthoDB" id="4161070at2759"/>
<feature type="compositionally biased region" description="Polar residues" evidence="1">
    <location>
        <begin position="537"/>
        <end position="547"/>
    </location>
</feature>
<dbReference type="Pfam" id="PF10544">
    <property type="entry name" value="T5orf172"/>
    <property type="match status" value="1"/>
</dbReference>
<proteinExistence type="predicted"/>